<sequence>MLFLLLHLATRASAKKKTVATPCRGTKLLHQSLCLLPLLDLRGDSTTLANTINPKSITACGSSTVVKWEWE</sequence>
<evidence type="ECO:0000313" key="1">
    <source>
        <dbReference type="EMBL" id="MBW32981.1"/>
    </source>
</evidence>
<accession>A0A2M3ZWU4</accession>
<proteinExistence type="predicted"/>
<protein>
    <submittedName>
        <fullName evidence="1">Putative secreted peptide</fullName>
    </submittedName>
</protein>
<dbReference type="EMBL" id="GGFM01012230">
    <property type="protein sequence ID" value="MBW32981.1"/>
    <property type="molecule type" value="Transcribed_RNA"/>
</dbReference>
<name>A0A2M3ZWU4_9DIPT</name>
<dbReference type="AlphaFoldDB" id="A0A2M3ZWU4"/>
<organism evidence="1">
    <name type="scientific">Anopheles braziliensis</name>
    <dbReference type="NCBI Taxonomy" id="58242"/>
    <lineage>
        <taxon>Eukaryota</taxon>
        <taxon>Metazoa</taxon>
        <taxon>Ecdysozoa</taxon>
        <taxon>Arthropoda</taxon>
        <taxon>Hexapoda</taxon>
        <taxon>Insecta</taxon>
        <taxon>Pterygota</taxon>
        <taxon>Neoptera</taxon>
        <taxon>Endopterygota</taxon>
        <taxon>Diptera</taxon>
        <taxon>Nematocera</taxon>
        <taxon>Culicoidea</taxon>
        <taxon>Culicidae</taxon>
        <taxon>Anophelinae</taxon>
        <taxon>Anopheles</taxon>
    </lineage>
</organism>
<reference evidence="1" key="1">
    <citation type="submission" date="2018-01" db="EMBL/GenBank/DDBJ databases">
        <title>An insight into the sialome of Amazonian anophelines.</title>
        <authorList>
            <person name="Ribeiro J.M."/>
            <person name="Scarpassa V."/>
            <person name="Calvo E."/>
        </authorList>
    </citation>
    <scope>NUCLEOTIDE SEQUENCE</scope>
    <source>
        <tissue evidence="1">Salivary glands</tissue>
    </source>
</reference>